<keyword evidence="1" id="KW-0285">Flavoprotein</keyword>
<dbReference type="STRING" id="760011.Spico_0560"/>
<keyword evidence="2" id="KW-0288">FMN</keyword>
<dbReference type="InterPro" id="IPR005025">
    <property type="entry name" value="FMN_Rdtase-like_dom"/>
</dbReference>
<dbReference type="KEGG" id="scc:Spico_0560"/>
<dbReference type="Pfam" id="PF03358">
    <property type="entry name" value="FMN_red"/>
    <property type="match status" value="1"/>
</dbReference>
<dbReference type="OrthoDB" id="9790975at2"/>
<sequence>MKVLGINGSARKDGNTAIIIRKVFERLNEAEIETELIQFSGQIIEPCKACFACGGKGNCVYQKDMFAEVFAKMVQADGVIFGSPNEIVEIISGLTGRRVHE</sequence>
<dbReference type="PANTHER" id="PTHR43278">
    <property type="entry name" value="NAD(P)H-DEPENDENT FMN-CONTAINING OXIDOREDUCTASE YWQN-RELATED"/>
    <property type="match status" value="1"/>
</dbReference>
<dbReference type="Gene3D" id="3.40.50.360">
    <property type="match status" value="1"/>
</dbReference>
<evidence type="ECO:0000256" key="2">
    <source>
        <dbReference type="ARBA" id="ARBA00022643"/>
    </source>
</evidence>
<evidence type="ECO:0000313" key="5">
    <source>
        <dbReference type="Proteomes" id="UP000007939"/>
    </source>
</evidence>
<evidence type="ECO:0000256" key="1">
    <source>
        <dbReference type="ARBA" id="ARBA00022630"/>
    </source>
</evidence>
<dbReference type="SUPFAM" id="SSF52218">
    <property type="entry name" value="Flavoproteins"/>
    <property type="match status" value="1"/>
</dbReference>
<dbReference type="PANTHER" id="PTHR43278:SF4">
    <property type="entry name" value="NAD(P)H-DEPENDENT FMN-CONTAINING OXIDOREDUCTASE YWQN-RELATED"/>
    <property type="match status" value="1"/>
</dbReference>
<dbReference type="RefSeq" id="WP_013739184.1">
    <property type="nucleotide sequence ID" value="NC_015436.1"/>
</dbReference>
<protein>
    <submittedName>
        <fullName evidence="4">NADPH-dependent FMN reductase</fullName>
    </submittedName>
</protein>
<accession>F4GK16</accession>
<dbReference type="AlphaFoldDB" id="F4GK16"/>
<evidence type="ECO:0000259" key="3">
    <source>
        <dbReference type="Pfam" id="PF03358"/>
    </source>
</evidence>
<reference evidence="5" key="1">
    <citation type="submission" date="2011-04" db="EMBL/GenBank/DDBJ databases">
        <title>The complete genome of Spirochaeta coccoides DSM 17374.</title>
        <authorList>
            <person name="Lucas S."/>
            <person name="Copeland A."/>
            <person name="Lapidus A."/>
            <person name="Bruce D."/>
            <person name="Goodwin L."/>
            <person name="Pitluck S."/>
            <person name="Peters L."/>
            <person name="Kyrpides N."/>
            <person name="Mavromatis K."/>
            <person name="Pagani I."/>
            <person name="Ivanova N."/>
            <person name="Ovchinnikova G."/>
            <person name="Lu M."/>
            <person name="Detter J.C."/>
            <person name="Tapia R."/>
            <person name="Han C."/>
            <person name="Land M."/>
            <person name="Hauser L."/>
            <person name="Markowitz V."/>
            <person name="Cheng J.-F."/>
            <person name="Hugenholtz P."/>
            <person name="Woyke T."/>
            <person name="Wu D."/>
            <person name="Spring S."/>
            <person name="Schroeder M."/>
            <person name="Brambilla E."/>
            <person name="Klenk H.-P."/>
            <person name="Eisen J.A."/>
        </authorList>
    </citation>
    <scope>NUCLEOTIDE SEQUENCE [LARGE SCALE GENOMIC DNA]</scope>
    <source>
        <strain evidence="5">ATCC BAA-1237 / DSM 17374 / SPN1</strain>
    </source>
</reference>
<reference evidence="4 5" key="2">
    <citation type="journal article" date="2012" name="Stand. Genomic Sci.">
        <title>Complete genome sequence of the termite hindgut bacterium Spirochaeta coccoides type strain (SPN1(T)), reclassification in the genus Sphaerochaeta as Sphaerochaeta coccoides comb. nov. and emendations of the family Spirochaetaceae and the genus Sphaerochaeta.</title>
        <authorList>
            <person name="Abt B."/>
            <person name="Han C."/>
            <person name="Scheuner C."/>
            <person name="Lu M."/>
            <person name="Lapidus A."/>
            <person name="Nolan M."/>
            <person name="Lucas S."/>
            <person name="Hammon N."/>
            <person name="Deshpande S."/>
            <person name="Cheng J.F."/>
            <person name="Tapia R."/>
            <person name="Goodwin L.A."/>
            <person name="Pitluck S."/>
            <person name="Liolios K."/>
            <person name="Pagani I."/>
            <person name="Ivanova N."/>
            <person name="Mavromatis K."/>
            <person name="Mikhailova N."/>
            <person name="Huntemann M."/>
            <person name="Pati A."/>
            <person name="Chen A."/>
            <person name="Palaniappan K."/>
            <person name="Land M."/>
            <person name="Hauser L."/>
            <person name="Brambilla E.M."/>
            <person name="Rohde M."/>
            <person name="Spring S."/>
            <person name="Gronow S."/>
            <person name="Goker M."/>
            <person name="Woyke T."/>
            <person name="Bristow J."/>
            <person name="Eisen J.A."/>
            <person name="Markowitz V."/>
            <person name="Hugenholtz P."/>
            <person name="Kyrpides N.C."/>
            <person name="Klenk H.P."/>
            <person name="Detter J.C."/>
        </authorList>
    </citation>
    <scope>NUCLEOTIDE SEQUENCE [LARGE SCALE GENOMIC DNA]</scope>
    <source>
        <strain evidence="5">ATCC BAA-1237 / DSM 17374 / SPN1</strain>
    </source>
</reference>
<dbReference type="GO" id="GO:0016491">
    <property type="term" value="F:oxidoreductase activity"/>
    <property type="evidence" value="ECO:0007669"/>
    <property type="project" value="InterPro"/>
</dbReference>
<feature type="domain" description="NADPH-dependent FMN reductase-like" evidence="3">
    <location>
        <begin position="1"/>
        <end position="85"/>
    </location>
</feature>
<dbReference type="Proteomes" id="UP000007939">
    <property type="component" value="Chromosome"/>
</dbReference>
<gene>
    <name evidence="4" type="ordered locus">Spico_0560</name>
</gene>
<dbReference type="EMBL" id="CP002659">
    <property type="protein sequence ID" value="AEC01788.1"/>
    <property type="molecule type" value="Genomic_DNA"/>
</dbReference>
<keyword evidence="5" id="KW-1185">Reference proteome</keyword>
<dbReference type="eggNOG" id="COG0655">
    <property type="taxonomic scope" value="Bacteria"/>
</dbReference>
<organism evidence="4 5">
    <name type="scientific">Parasphaerochaeta coccoides (strain ATCC BAA-1237 / DSM 17374 / SPN1)</name>
    <name type="common">Sphaerochaeta coccoides</name>
    <dbReference type="NCBI Taxonomy" id="760011"/>
    <lineage>
        <taxon>Bacteria</taxon>
        <taxon>Pseudomonadati</taxon>
        <taxon>Spirochaetota</taxon>
        <taxon>Spirochaetia</taxon>
        <taxon>Spirochaetales</taxon>
        <taxon>Sphaerochaetaceae</taxon>
        <taxon>Parasphaerochaeta</taxon>
    </lineage>
</organism>
<name>F4GK16_PARC1</name>
<dbReference type="InterPro" id="IPR029039">
    <property type="entry name" value="Flavoprotein-like_sf"/>
</dbReference>
<proteinExistence type="predicted"/>
<dbReference type="InterPro" id="IPR051796">
    <property type="entry name" value="ISF_SsuE-like"/>
</dbReference>
<evidence type="ECO:0000313" key="4">
    <source>
        <dbReference type="EMBL" id="AEC01788.1"/>
    </source>
</evidence>
<dbReference type="HOGENOM" id="CLU_2329139_0_0_12"/>